<dbReference type="Proteomes" id="UP001392318">
    <property type="component" value="Unassembled WGS sequence"/>
</dbReference>
<gene>
    <name evidence="1" type="ORF">VSR83_32410</name>
</gene>
<reference evidence="1" key="1">
    <citation type="submission" date="2024-01" db="EMBL/GenBank/DDBJ databases">
        <title>The diversity of rhizobia nodulating Mimosa spp. in eleven states of Brazil covering several biomes is determined by host plant, location, and edaphic factors.</title>
        <authorList>
            <person name="Rouws L."/>
            <person name="Barauna A."/>
            <person name="Beukes C."/>
            <person name="De Faria S.M."/>
            <person name="Gross E."/>
            <person name="Dos Reis Junior F.B."/>
            <person name="Simon M."/>
            <person name="Maluk M."/>
            <person name="Odee D.W."/>
            <person name="Kenicer G."/>
            <person name="Young J.P.W."/>
            <person name="Reis V.M."/>
            <person name="Zilli J."/>
            <person name="James E.K."/>
        </authorList>
    </citation>
    <scope>NUCLEOTIDE SEQUENCE</scope>
    <source>
        <strain evidence="1">JPY452</strain>
    </source>
</reference>
<dbReference type="EMBL" id="JAYMRU010000032">
    <property type="protein sequence ID" value="MEM5404674.1"/>
    <property type="molecule type" value="Genomic_DNA"/>
</dbReference>
<sequence>MGVLRYAVIAVVAAVLGGALHGCKLVKNSDLQGSGGSHDNYASAGYDPNAMVASMWSTEIVPDIEKRAVDYRTLRDAIKADPDAAGHKYGYRGKDDGAPWNFPTTLHGTIVDVDTQSSQGTVGVDVDGSGQASVIVDVGPTVLGTTLRDSLDFISFSNFRNQIEYAQFGTALNAYAANHVMKPLPRSDLKGKPITVTGAFSYDSSSDQPEIVPLAVTVGGKS</sequence>
<organism evidence="1 2">
    <name type="scientific">Paraburkholderia unamae</name>
    <dbReference type="NCBI Taxonomy" id="219649"/>
    <lineage>
        <taxon>Bacteria</taxon>
        <taxon>Pseudomonadati</taxon>
        <taxon>Pseudomonadota</taxon>
        <taxon>Betaproteobacteria</taxon>
        <taxon>Burkholderiales</taxon>
        <taxon>Burkholderiaceae</taxon>
        <taxon>Paraburkholderia</taxon>
    </lineage>
</organism>
<evidence type="ECO:0000313" key="1">
    <source>
        <dbReference type="EMBL" id="MEM5404674.1"/>
    </source>
</evidence>
<keyword evidence="2" id="KW-1185">Reference proteome</keyword>
<protein>
    <submittedName>
        <fullName evidence="1">DUF2291 domain-containing protein</fullName>
    </submittedName>
</protein>
<accession>A0ACC6RT00</accession>
<comment type="caution">
    <text evidence="1">The sequence shown here is derived from an EMBL/GenBank/DDBJ whole genome shotgun (WGS) entry which is preliminary data.</text>
</comment>
<evidence type="ECO:0000313" key="2">
    <source>
        <dbReference type="Proteomes" id="UP001392318"/>
    </source>
</evidence>
<name>A0ACC6RT00_9BURK</name>
<proteinExistence type="predicted"/>